<comment type="caution">
    <text evidence="2">The sequence shown here is derived from an EMBL/GenBank/DDBJ whole genome shotgun (WGS) entry which is preliminary data.</text>
</comment>
<dbReference type="AlphaFoldDB" id="A0AAN8C7P1"/>
<sequence>MTPAEKQPDGGRAVGESSEEHPSDVLRGICDTQGYERLIPQGRFGVAAQWPTGLSRFRRRENWSEYGTKVLLGTKNQIHQRQTNPLSGDEPY</sequence>
<dbReference type="EMBL" id="JAULUE010002052">
    <property type="protein sequence ID" value="KAK5898720.1"/>
    <property type="molecule type" value="Genomic_DNA"/>
</dbReference>
<keyword evidence="3" id="KW-1185">Reference proteome</keyword>
<evidence type="ECO:0000256" key="1">
    <source>
        <dbReference type="SAM" id="MobiDB-lite"/>
    </source>
</evidence>
<reference evidence="2 3" key="1">
    <citation type="journal article" date="2023" name="Mol. Biol. Evol.">
        <title>Genomics of Secondarily Temperate Adaptation in the Only Non-Antarctic Icefish.</title>
        <authorList>
            <person name="Rivera-Colon A.G."/>
            <person name="Rayamajhi N."/>
            <person name="Minhas B.F."/>
            <person name="Madrigal G."/>
            <person name="Bilyk K.T."/>
            <person name="Yoon V."/>
            <person name="Hune M."/>
            <person name="Gregory S."/>
            <person name="Cheng C.H.C."/>
            <person name="Catchen J.M."/>
        </authorList>
    </citation>
    <scope>NUCLEOTIDE SEQUENCE [LARGE SCALE GENOMIC DNA]</scope>
    <source>
        <strain evidence="2">JC2023a</strain>
    </source>
</reference>
<protein>
    <submittedName>
        <fullName evidence="2">Uncharacterized protein</fullName>
    </submittedName>
</protein>
<dbReference type="Proteomes" id="UP001335648">
    <property type="component" value="Unassembled WGS sequence"/>
</dbReference>
<evidence type="ECO:0000313" key="2">
    <source>
        <dbReference type="EMBL" id="KAK5898720.1"/>
    </source>
</evidence>
<feature type="region of interest" description="Disordered" evidence="1">
    <location>
        <begin position="1"/>
        <end position="25"/>
    </location>
</feature>
<proteinExistence type="predicted"/>
<evidence type="ECO:0000313" key="3">
    <source>
        <dbReference type="Proteomes" id="UP001335648"/>
    </source>
</evidence>
<organism evidence="2 3">
    <name type="scientific">Champsocephalus esox</name>
    <name type="common">pike icefish</name>
    <dbReference type="NCBI Taxonomy" id="159716"/>
    <lineage>
        <taxon>Eukaryota</taxon>
        <taxon>Metazoa</taxon>
        <taxon>Chordata</taxon>
        <taxon>Craniata</taxon>
        <taxon>Vertebrata</taxon>
        <taxon>Euteleostomi</taxon>
        <taxon>Actinopterygii</taxon>
        <taxon>Neopterygii</taxon>
        <taxon>Teleostei</taxon>
        <taxon>Neoteleostei</taxon>
        <taxon>Acanthomorphata</taxon>
        <taxon>Eupercaria</taxon>
        <taxon>Perciformes</taxon>
        <taxon>Notothenioidei</taxon>
        <taxon>Channichthyidae</taxon>
        <taxon>Champsocephalus</taxon>
    </lineage>
</organism>
<name>A0AAN8C7P1_9TELE</name>
<gene>
    <name evidence="2" type="ORF">CesoFtcFv8_008269</name>
</gene>
<accession>A0AAN8C7P1</accession>